<comment type="caution">
    <text evidence="2">The sequence shown here is derived from an EMBL/GenBank/DDBJ whole genome shotgun (WGS) entry which is preliminary data.</text>
</comment>
<feature type="transmembrane region" description="Helical" evidence="1">
    <location>
        <begin position="123"/>
        <end position="145"/>
    </location>
</feature>
<dbReference type="OrthoDB" id="7188487at2"/>
<proteinExistence type="predicted"/>
<evidence type="ECO:0000313" key="3">
    <source>
        <dbReference type="Proteomes" id="UP000247892"/>
    </source>
</evidence>
<feature type="transmembrane region" description="Helical" evidence="1">
    <location>
        <begin position="63"/>
        <end position="84"/>
    </location>
</feature>
<evidence type="ECO:0000256" key="1">
    <source>
        <dbReference type="SAM" id="Phobius"/>
    </source>
</evidence>
<keyword evidence="1" id="KW-1133">Transmembrane helix</keyword>
<dbReference type="AlphaFoldDB" id="A0A318LXL9"/>
<keyword evidence="1" id="KW-0812">Transmembrane</keyword>
<feature type="transmembrane region" description="Helical" evidence="1">
    <location>
        <begin position="151"/>
        <end position="177"/>
    </location>
</feature>
<name>A0A318LXL9_9PSEU</name>
<accession>A0A318LXL9</accession>
<dbReference type="Proteomes" id="UP000247892">
    <property type="component" value="Unassembled WGS sequence"/>
</dbReference>
<feature type="transmembrane region" description="Helical" evidence="1">
    <location>
        <begin position="90"/>
        <end position="111"/>
    </location>
</feature>
<organism evidence="2 3">
    <name type="scientific">Prauserella flavalba</name>
    <dbReference type="NCBI Taxonomy" id="1477506"/>
    <lineage>
        <taxon>Bacteria</taxon>
        <taxon>Bacillati</taxon>
        <taxon>Actinomycetota</taxon>
        <taxon>Actinomycetes</taxon>
        <taxon>Pseudonocardiales</taxon>
        <taxon>Pseudonocardiaceae</taxon>
        <taxon>Prauserella</taxon>
    </lineage>
</organism>
<keyword evidence="1" id="KW-0472">Membrane</keyword>
<protein>
    <submittedName>
        <fullName evidence="2">Uncharacterized protein</fullName>
    </submittedName>
</protein>
<reference evidence="2 3" key="1">
    <citation type="submission" date="2016-07" db="EMBL/GenBank/DDBJ databases">
        <title>Draft genome sequence of Prauserella sp. YIM 121212, isolated from alkaline soil.</title>
        <authorList>
            <person name="Ruckert C."/>
            <person name="Albersmeier A."/>
            <person name="Jiang C.-L."/>
            <person name="Jiang Y."/>
            <person name="Kalinowski J."/>
            <person name="Schneider O."/>
            <person name="Winkler A."/>
            <person name="Zotchev S.B."/>
        </authorList>
    </citation>
    <scope>NUCLEOTIDE SEQUENCE [LARGE SCALE GENOMIC DNA]</scope>
    <source>
        <strain evidence="2 3">YIM 121212</strain>
    </source>
</reference>
<evidence type="ECO:0000313" key="2">
    <source>
        <dbReference type="EMBL" id="PXY37008.1"/>
    </source>
</evidence>
<sequence length="183" mass="18495">MVTGCEFVGFGPPVLAGALTADSASTVALPLLLAAGAIEGTLLGLGQATVLRRALLALSRARWTVATALAAVVAYVLALGPFTWAEDAPIPVLVLLGSGVLASIGTAQWLVLRGHVPRAGRWIGVTALAWLAGLAVFLAVATPLWQPGQPTALIVAIGLGSGLLMAAAMSAVTGFGLRLLRSR</sequence>
<keyword evidence="3" id="KW-1185">Reference proteome</keyword>
<feature type="transmembrane region" description="Helical" evidence="1">
    <location>
        <begin position="27"/>
        <end position="51"/>
    </location>
</feature>
<dbReference type="EMBL" id="MASU01000005">
    <property type="protein sequence ID" value="PXY37008.1"/>
    <property type="molecule type" value="Genomic_DNA"/>
</dbReference>
<gene>
    <name evidence="2" type="ORF">BA062_15165</name>
</gene>